<dbReference type="Proteomes" id="UP000030765">
    <property type="component" value="Unassembled WGS sequence"/>
</dbReference>
<dbReference type="EMBL" id="ATLV01018817">
    <property type="status" value="NOT_ANNOTATED_CDS"/>
    <property type="molecule type" value="Genomic_DNA"/>
</dbReference>
<protein>
    <submittedName>
        <fullName evidence="2 3">Cell division protein FtsB-like protein</fullName>
    </submittedName>
</protein>
<organism evidence="2">
    <name type="scientific">Anopheles sinensis</name>
    <name type="common">Mosquito</name>
    <dbReference type="NCBI Taxonomy" id="74873"/>
    <lineage>
        <taxon>Eukaryota</taxon>
        <taxon>Metazoa</taxon>
        <taxon>Ecdysozoa</taxon>
        <taxon>Arthropoda</taxon>
        <taxon>Hexapoda</taxon>
        <taxon>Insecta</taxon>
        <taxon>Pterygota</taxon>
        <taxon>Neoptera</taxon>
        <taxon>Endopterygota</taxon>
        <taxon>Diptera</taxon>
        <taxon>Nematocera</taxon>
        <taxon>Culicoidea</taxon>
        <taxon>Culicidae</taxon>
        <taxon>Anophelinae</taxon>
        <taxon>Anopheles</taxon>
    </lineage>
</organism>
<dbReference type="VEuPathDB" id="VectorBase:ASIC011167"/>
<evidence type="ECO:0000313" key="2">
    <source>
        <dbReference type="EMBL" id="KFB43367.1"/>
    </source>
</evidence>
<keyword evidence="2" id="KW-0132">Cell division</keyword>
<evidence type="ECO:0000256" key="1">
    <source>
        <dbReference type="SAM" id="MobiDB-lite"/>
    </source>
</evidence>
<name>A0A084VZH3_ANOSI</name>
<feature type="region of interest" description="Disordered" evidence="1">
    <location>
        <begin position="50"/>
        <end position="80"/>
    </location>
</feature>
<keyword evidence="2" id="KW-0131">Cell cycle</keyword>
<reference evidence="2 4" key="1">
    <citation type="journal article" date="2014" name="BMC Genomics">
        <title>Genome sequence of Anopheles sinensis provides insight into genetics basis of mosquito competence for malaria parasites.</title>
        <authorList>
            <person name="Zhou D."/>
            <person name="Zhang D."/>
            <person name="Ding G."/>
            <person name="Shi L."/>
            <person name="Hou Q."/>
            <person name="Ye Y."/>
            <person name="Xu Y."/>
            <person name="Zhou H."/>
            <person name="Xiong C."/>
            <person name="Li S."/>
            <person name="Yu J."/>
            <person name="Hong S."/>
            <person name="Yu X."/>
            <person name="Zou P."/>
            <person name="Chen C."/>
            <person name="Chang X."/>
            <person name="Wang W."/>
            <person name="Lv Y."/>
            <person name="Sun Y."/>
            <person name="Ma L."/>
            <person name="Shen B."/>
            <person name="Zhu C."/>
        </authorList>
    </citation>
    <scope>NUCLEOTIDE SEQUENCE [LARGE SCALE GENOMIC DNA]</scope>
</reference>
<dbReference type="EnsemblMetazoa" id="ASIC011167-RA">
    <property type="protein sequence ID" value="ASIC011167-PA"/>
    <property type="gene ID" value="ASIC011167"/>
</dbReference>
<dbReference type="AlphaFoldDB" id="A0A084VZH3"/>
<dbReference type="EMBL" id="KE525249">
    <property type="protein sequence ID" value="KFB43367.1"/>
    <property type="molecule type" value="Genomic_DNA"/>
</dbReference>
<proteinExistence type="predicted"/>
<sequence>MRYTFITFAGSDLGNGGKEGIRNRSRNHLRVTRFGENLIEHQHYKKLPSTGSIRQMAPGGHVNTRRASPANGPPGRFCSA</sequence>
<reference evidence="3" key="2">
    <citation type="submission" date="2020-05" db="UniProtKB">
        <authorList>
            <consortium name="EnsemblMetazoa"/>
        </authorList>
    </citation>
    <scope>IDENTIFICATION</scope>
</reference>
<dbReference type="GO" id="GO:0051301">
    <property type="term" value="P:cell division"/>
    <property type="evidence" value="ECO:0007669"/>
    <property type="project" value="UniProtKB-KW"/>
</dbReference>
<keyword evidence="4" id="KW-1185">Reference proteome</keyword>
<evidence type="ECO:0000313" key="4">
    <source>
        <dbReference type="Proteomes" id="UP000030765"/>
    </source>
</evidence>
<evidence type="ECO:0000313" key="3">
    <source>
        <dbReference type="EnsemblMetazoa" id="ASIC011167-PA"/>
    </source>
</evidence>
<accession>A0A084VZH3</accession>
<gene>
    <name evidence="2" type="ORF">ZHAS_00011167</name>
</gene>